<comment type="caution">
    <text evidence="1">The sequence shown here is derived from an EMBL/GenBank/DDBJ whole genome shotgun (WGS) entry which is preliminary data.</text>
</comment>
<accession>A0ABV7LGT2</accession>
<proteinExistence type="predicted"/>
<reference evidence="2" key="1">
    <citation type="journal article" date="2019" name="Int. J. Syst. Evol. Microbiol.">
        <title>The Global Catalogue of Microorganisms (GCM) 10K type strain sequencing project: providing services to taxonomists for standard genome sequencing and annotation.</title>
        <authorList>
            <consortium name="The Broad Institute Genomics Platform"/>
            <consortium name="The Broad Institute Genome Sequencing Center for Infectious Disease"/>
            <person name="Wu L."/>
            <person name="Ma J."/>
        </authorList>
    </citation>
    <scope>NUCLEOTIDE SEQUENCE [LARGE SCALE GENOMIC DNA]</scope>
    <source>
        <strain evidence="2">CCM 7941</strain>
    </source>
</reference>
<dbReference type="Proteomes" id="UP001595536">
    <property type="component" value="Unassembled WGS sequence"/>
</dbReference>
<dbReference type="EMBL" id="JBHRUV010000069">
    <property type="protein sequence ID" value="MFC3266979.1"/>
    <property type="molecule type" value="Genomic_DNA"/>
</dbReference>
<evidence type="ECO:0000313" key="2">
    <source>
        <dbReference type="Proteomes" id="UP001595536"/>
    </source>
</evidence>
<organism evidence="1 2">
    <name type="scientific">Camelimonas abortus</name>
    <dbReference type="NCBI Taxonomy" id="1017184"/>
    <lineage>
        <taxon>Bacteria</taxon>
        <taxon>Pseudomonadati</taxon>
        <taxon>Pseudomonadota</taxon>
        <taxon>Alphaproteobacteria</taxon>
        <taxon>Hyphomicrobiales</taxon>
        <taxon>Chelatococcaceae</taxon>
        <taxon>Camelimonas</taxon>
    </lineage>
</organism>
<sequence length="66" mass="6797">MEPKFASGNAQSWTARDFAAFQPLQPGAPRNDAARALKTRISGGRVATGLRPPVPAAPVIAALAAN</sequence>
<gene>
    <name evidence="1" type="ORF">ACFOEX_11545</name>
</gene>
<protein>
    <submittedName>
        <fullName evidence="1">Uncharacterized protein</fullName>
    </submittedName>
</protein>
<keyword evidence="2" id="KW-1185">Reference proteome</keyword>
<name>A0ABV7LGT2_9HYPH</name>
<dbReference type="RefSeq" id="WP_376830583.1">
    <property type="nucleotide sequence ID" value="NZ_JBHLWR010000006.1"/>
</dbReference>
<evidence type="ECO:0000313" key="1">
    <source>
        <dbReference type="EMBL" id="MFC3266979.1"/>
    </source>
</evidence>